<reference evidence="1 2" key="1">
    <citation type="submission" date="2018-12" db="EMBL/GenBank/DDBJ databases">
        <title>Draft genome sequence of Xylaria grammica IHI A82.</title>
        <authorList>
            <person name="Buettner E."/>
            <person name="Kellner H."/>
        </authorList>
    </citation>
    <scope>NUCLEOTIDE SEQUENCE [LARGE SCALE GENOMIC DNA]</scope>
    <source>
        <strain evidence="1 2">IHI A82</strain>
    </source>
</reference>
<dbReference type="AlphaFoldDB" id="A0A439D8Q0"/>
<evidence type="ECO:0000313" key="1">
    <source>
        <dbReference type="EMBL" id="RWA10759.1"/>
    </source>
</evidence>
<organism evidence="1 2">
    <name type="scientific">Xylaria grammica</name>
    <dbReference type="NCBI Taxonomy" id="363999"/>
    <lineage>
        <taxon>Eukaryota</taxon>
        <taxon>Fungi</taxon>
        <taxon>Dikarya</taxon>
        <taxon>Ascomycota</taxon>
        <taxon>Pezizomycotina</taxon>
        <taxon>Sordariomycetes</taxon>
        <taxon>Xylariomycetidae</taxon>
        <taxon>Xylariales</taxon>
        <taxon>Xylariaceae</taxon>
        <taxon>Xylaria</taxon>
    </lineage>
</organism>
<comment type="caution">
    <text evidence="1">The sequence shown here is derived from an EMBL/GenBank/DDBJ whole genome shotgun (WGS) entry which is preliminary data.</text>
</comment>
<dbReference type="EMBL" id="RYZI01000102">
    <property type="protein sequence ID" value="RWA10759.1"/>
    <property type="molecule type" value="Genomic_DNA"/>
</dbReference>
<name>A0A439D8Q0_9PEZI</name>
<gene>
    <name evidence="1" type="ORF">EKO27_g4340</name>
</gene>
<proteinExistence type="predicted"/>
<evidence type="ECO:0000313" key="2">
    <source>
        <dbReference type="Proteomes" id="UP000286045"/>
    </source>
</evidence>
<protein>
    <submittedName>
        <fullName evidence="1">Uncharacterized protein</fullName>
    </submittedName>
</protein>
<dbReference type="Proteomes" id="UP000286045">
    <property type="component" value="Unassembled WGS sequence"/>
</dbReference>
<sequence>MALESNKSPQDPRLGKPCSYDRDQIVSDLCAFYHFLPHIETRIVHSAPPDGWPQITSATLALHGIHKTAEAVDLLRHLPYLDGPRPWIAISAFACDYRIVGEQIDARTKPGWLYDAAEEQWPPWVVQLTTGRDREGHCYVLDTTDGTIARHCASGIHSQYPPSYAPDDVRSWRDKLCDPELWTLCDLLDEWRGKYRRMEFLGVPQPLSDSSNAPSLPDIYYRLPQDSPGDWCWEETEALREIYRQHGWPDEYNRDACILALREWWQGQ</sequence>
<keyword evidence="2" id="KW-1185">Reference proteome</keyword>
<dbReference type="STRING" id="363999.A0A439D8Q0"/>
<accession>A0A439D8Q0</accession>